<comment type="subcellular location">
    <subcellularLocation>
        <location evidence="1">Cell envelope</location>
    </subcellularLocation>
</comment>
<evidence type="ECO:0000313" key="5">
    <source>
        <dbReference type="EMBL" id="GGE03642.1"/>
    </source>
</evidence>
<dbReference type="PANTHER" id="PTHR46847:SF1">
    <property type="entry name" value="D-ALLOSE-BINDING PERIPLASMIC PROTEIN-RELATED"/>
    <property type="match status" value="1"/>
</dbReference>
<gene>
    <name evidence="5" type="ORF">GCM10011390_23240</name>
</gene>
<sequence length="336" mass="34916">MTMAEGRPAACTAGLGPHGERAVGSDLVMMPAETRRAARARGFEVAVLLHTCSSDWSRRQIAGIEAGLAEAGARISEIVDCNFSPLAQTQAIDRLIAARPDAVIAIPVGGSAVAEAFRRLAAAGIRLVLLDNVPPGLLPERDYASAVSCDNFRLGQIAAELLSPHVRTGGRVCVAAYTVDFFATAQREIAFDKWMRRERPDIRLDHLKFEAPGRAGEAVAAYLAREPDLDGIFIVWDEPAVAALPVLAACEKPPALTTVDLGAAAAAALGENRILRGVAAQQPFAQGLAAAAAAVLALAGLDVPSWIVVPGLAVTAENVSSAYSTVGGGSDAAKLI</sequence>
<keyword evidence="3" id="KW-0732">Signal</keyword>
<dbReference type="GO" id="GO:0030313">
    <property type="term" value="C:cell envelope"/>
    <property type="evidence" value="ECO:0007669"/>
    <property type="project" value="UniProtKB-SubCell"/>
</dbReference>
<dbReference type="AlphaFoldDB" id="A0A916ZMK4"/>
<dbReference type="Gene3D" id="3.40.50.2300">
    <property type="match status" value="2"/>
</dbReference>
<reference evidence="5" key="2">
    <citation type="submission" date="2020-09" db="EMBL/GenBank/DDBJ databases">
        <authorList>
            <person name="Sun Q."/>
            <person name="Zhou Y."/>
        </authorList>
    </citation>
    <scope>NUCLEOTIDE SEQUENCE</scope>
    <source>
        <strain evidence="5">CGMCC 1.15367</strain>
    </source>
</reference>
<evidence type="ECO:0000313" key="6">
    <source>
        <dbReference type="Proteomes" id="UP000644699"/>
    </source>
</evidence>
<organism evidence="5 6">
    <name type="scientific">Aureimonas endophytica</name>
    <dbReference type="NCBI Taxonomy" id="2027858"/>
    <lineage>
        <taxon>Bacteria</taxon>
        <taxon>Pseudomonadati</taxon>
        <taxon>Pseudomonadota</taxon>
        <taxon>Alphaproteobacteria</taxon>
        <taxon>Hyphomicrobiales</taxon>
        <taxon>Aurantimonadaceae</taxon>
        <taxon>Aureimonas</taxon>
    </lineage>
</organism>
<proteinExistence type="inferred from homology"/>
<name>A0A916ZMK4_9HYPH</name>
<dbReference type="SUPFAM" id="SSF53822">
    <property type="entry name" value="Periplasmic binding protein-like I"/>
    <property type="match status" value="1"/>
</dbReference>
<dbReference type="GO" id="GO:0030246">
    <property type="term" value="F:carbohydrate binding"/>
    <property type="evidence" value="ECO:0007669"/>
    <property type="project" value="UniProtKB-ARBA"/>
</dbReference>
<feature type="domain" description="Periplasmic binding protein" evidence="4">
    <location>
        <begin position="45"/>
        <end position="300"/>
    </location>
</feature>
<dbReference type="PANTHER" id="PTHR46847">
    <property type="entry name" value="D-ALLOSE-BINDING PERIPLASMIC PROTEIN-RELATED"/>
    <property type="match status" value="1"/>
</dbReference>
<dbReference type="Proteomes" id="UP000644699">
    <property type="component" value="Unassembled WGS sequence"/>
</dbReference>
<evidence type="ECO:0000256" key="1">
    <source>
        <dbReference type="ARBA" id="ARBA00004196"/>
    </source>
</evidence>
<accession>A0A916ZMK4</accession>
<dbReference type="InterPro" id="IPR028082">
    <property type="entry name" value="Peripla_BP_I"/>
</dbReference>
<reference evidence="5" key="1">
    <citation type="journal article" date="2014" name="Int. J. Syst. Evol. Microbiol.">
        <title>Complete genome sequence of Corynebacterium casei LMG S-19264T (=DSM 44701T), isolated from a smear-ripened cheese.</title>
        <authorList>
            <consortium name="US DOE Joint Genome Institute (JGI-PGF)"/>
            <person name="Walter F."/>
            <person name="Albersmeier A."/>
            <person name="Kalinowski J."/>
            <person name="Ruckert C."/>
        </authorList>
    </citation>
    <scope>NUCLEOTIDE SEQUENCE</scope>
    <source>
        <strain evidence="5">CGMCC 1.15367</strain>
    </source>
</reference>
<evidence type="ECO:0000256" key="2">
    <source>
        <dbReference type="ARBA" id="ARBA00007639"/>
    </source>
</evidence>
<dbReference type="EMBL" id="BMIQ01000003">
    <property type="protein sequence ID" value="GGE03642.1"/>
    <property type="molecule type" value="Genomic_DNA"/>
</dbReference>
<dbReference type="Pfam" id="PF13407">
    <property type="entry name" value="Peripla_BP_4"/>
    <property type="match status" value="1"/>
</dbReference>
<evidence type="ECO:0000256" key="3">
    <source>
        <dbReference type="ARBA" id="ARBA00022729"/>
    </source>
</evidence>
<keyword evidence="6" id="KW-1185">Reference proteome</keyword>
<evidence type="ECO:0000259" key="4">
    <source>
        <dbReference type="Pfam" id="PF13407"/>
    </source>
</evidence>
<protein>
    <recommendedName>
        <fullName evidence="4">Periplasmic binding protein domain-containing protein</fullName>
    </recommendedName>
</protein>
<dbReference type="RefSeq" id="WP_244639449.1">
    <property type="nucleotide sequence ID" value="NZ_BMIQ01000003.1"/>
</dbReference>
<dbReference type="InterPro" id="IPR025997">
    <property type="entry name" value="SBP_2_dom"/>
</dbReference>
<comment type="caution">
    <text evidence="5">The sequence shown here is derived from an EMBL/GenBank/DDBJ whole genome shotgun (WGS) entry which is preliminary data.</text>
</comment>
<comment type="similarity">
    <text evidence="2">Belongs to the bacterial solute-binding protein 2 family.</text>
</comment>